<feature type="compositionally biased region" description="Gly residues" evidence="7">
    <location>
        <begin position="37"/>
        <end position="50"/>
    </location>
</feature>
<reference evidence="10" key="1">
    <citation type="submission" date="2020-12" db="EMBL/GenBank/DDBJ databases">
        <title>WGS assembly of Carya illinoinensis cv. Pawnee.</title>
        <authorList>
            <person name="Platts A."/>
            <person name="Shu S."/>
            <person name="Wright S."/>
            <person name="Barry K."/>
            <person name="Edger P."/>
            <person name="Pires J.C."/>
            <person name="Schmutz J."/>
        </authorList>
    </citation>
    <scope>NUCLEOTIDE SEQUENCE</scope>
    <source>
        <tissue evidence="10">Leaf</tissue>
    </source>
</reference>
<evidence type="ECO:0000313" key="10">
    <source>
        <dbReference type="EMBL" id="KAG6641525.1"/>
    </source>
</evidence>
<dbReference type="GO" id="GO:0051607">
    <property type="term" value="P:defense response to virus"/>
    <property type="evidence" value="ECO:0007669"/>
    <property type="project" value="UniProtKB-ARBA"/>
</dbReference>
<sequence length="1234" mass="136816">MDGGGGYRGRGRDGSERGDSVERGGPRGNYSARARDGGGGGGWRGIGGGSHQQRPWRTGAQGWEEKQRQQQGDSIVESGHWRSQVVGTTSVGGSGEGSNSVGGGSRGAWRRGGDNRVGELSWRSDSTDIEPSRPEQQRVVNNVESGQWRAPAVGSALVGGSGEGSSSLCGGGREAWRRGGDNRGGEVSWRSDHNAEPSPEQQRGNANVESVHWRAPAVGGSGENSSRVGGGSRGAWRRGGDNRGGGEAWRSDSNVEPSPEEQRGEPNVESGRWRAPVVGPTHVGSSGEGSSSAGGGSRGTWRCGGDNRGGGEAWRSGTGKSPWIAAPPVQRQPQRFPPERVADPILPELQSLKMSEKVTTFQSESLEDSNRNFPVKRPDEGGTLATQTTRLCVNHFPVKFSPDTVIMHYDLNIKPEVPLKNGRPLKVSKPNLLMIRNKLSSDDPVRFPLSLTAYDGEKNIFSAVSLPTGKFYVQLPEGEDTKGGSYVVTIKLVNELKLCKLRDYLCGYLLSIPRDILQGLDLVMKENPARKMIAVGRSFFPRVPREGDDLRCGILASRGFQHSLRPTSQGLAMCLDYSVLAFRKRMPVIDFLRENIVGFVMHDFGRFRREVDRALKGLKVNVTHRKTKQKFIIRGLTFNNTSRILFDVEDPEGKISTRRIRIVDYFRDKYDKEILYKDIPCLDLGKGNKKNDVPMEFCVLVEGQRYPKEHLNRHAAIMLKDMSLAKPKVRKDEICSMVCSKDGPFGGGMVQNFGLKVDSNMTEVTGRIIEPPELKLGASDGKTIKVTVEKVKCQWNLVGKSVVEGKRIDRWGVIDFSSSERGKFRLDRDDFIRKLINRCKDLGIYMGDPCVCKRATMDIFLRLDMLRELLESTKEEAYKIYKGHLQILLCVMSKRDPGYKYLKWISETQVGIVTQCCLSTYANMANDQNLANLAIKINAKLGGSNVELNDPLPHFEDKGHVMFVGADVNHPGSGNTTSPSIAAVVATMNWPAVNRYAARVRPQDHRKERILSFGDMCLELVKNYARLNNVRPDKIVVFRDGVSESQFDMALNEELLDLKRAFQSVKYMPTITLIVAQKRHQTRFFPEGARDRSSLGNISPGTVVDTIVVHPFEFDFYLCSHYGSLGTSKPTHYHVLWDEHGFTSNHLQKLIYDLCFTFARCTKPVSLVPPVYYADLVAYRGRLYFEAMEGHSPAPTASSSTSSTTSSSLSTSSLDQKFNIFKLHPNLENIMYFV</sequence>
<dbReference type="CDD" id="cd04657">
    <property type="entry name" value="Piwi_ago-like"/>
    <property type="match status" value="1"/>
</dbReference>
<accession>A0A8T1PF41</accession>
<comment type="similarity">
    <text evidence="1">Belongs to the argonaute family. Ago subfamily.</text>
</comment>
<dbReference type="GO" id="GO:0031047">
    <property type="term" value="P:regulatory ncRNA-mediated gene silencing"/>
    <property type="evidence" value="ECO:0007669"/>
    <property type="project" value="UniProtKB-KW"/>
</dbReference>
<dbReference type="CDD" id="cd02846">
    <property type="entry name" value="PAZ_argonaute_like"/>
    <property type="match status" value="1"/>
</dbReference>
<keyword evidence="6" id="KW-0687">Ribonucleoprotein</keyword>
<dbReference type="Proteomes" id="UP000811246">
    <property type="component" value="Chromosome 9"/>
</dbReference>
<dbReference type="Pfam" id="PF16486">
    <property type="entry name" value="ArgoN"/>
    <property type="match status" value="1"/>
</dbReference>
<dbReference type="FunFam" id="2.170.260.10:FF:000008">
    <property type="entry name" value="Protein argonaute 7"/>
    <property type="match status" value="1"/>
</dbReference>
<evidence type="ECO:0008006" key="13">
    <source>
        <dbReference type="Google" id="ProtNLM"/>
    </source>
</evidence>
<dbReference type="Pfam" id="PF08699">
    <property type="entry name" value="ArgoL1"/>
    <property type="match status" value="1"/>
</dbReference>
<name>A0A8T1PF41_CARIL</name>
<dbReference type="AlphaFoldDB" id="A0A8T1PF41"/>
<evidence type="ECO:0000256" key="4">
    <source>
        <dbReference type="ARBA" id="ARBA00022884"/>
    </source>
</evidence>
<evidence type="ECO:0000259" key="9">
    <source>
        <dbReference type="PROSITE" id="PS50822"/>
    </source>
</evidence>
<gene>
    <name evidence="10" type="ORF">CIPAW_09G079500</name>
    <name evidence="11" type="ORF">I3842_09G079000</name>
</gene>
<keyword evidence="2" id="KW-0678">Repressor</keyword>
<dbReference type="SMART" id="SM00950">
    <property type="entry name" value="Piwi"/>
    <property type="match status" value="1"/>
</dbReference>
<reference evidence="11" key="2">
    <citation type="submission" date="2021-01" db="EMBL/GenBank/DDBJ databases">
        <authorList>
            <person name="Lovell J.T."/>
            <person name="Bentley N."/>
            <person name="Bhattarai G."/>
            <person name="Jenkins J.W."/>
            <person name="Sreedasyam A."/>
            <person name="Alarcon Y."/>
            <person name="Bock C."/>
            <person name="Boston L."/>
            <person name="Carlson J."/>
            <person name="Cervantes K."/>
            <person name="Clermont K."/>
            <person name="Krom N."/>
            <person name="Kubenka K."/>
            <person name="Mamidi S."/>
            <person name="Mattison C."/>
            <person name="Monteros M."/>
            <person name="Pisani C."/>
            <person name="Plott C."/>
            <person name="Rajasekar S."/>
            <person name="Rhein H.S."/>
            <person name="Rohla C."/>
            <person name="Song M."/>
            <person name="Hilaire R.S."/>
            <person name="Shu S."/>
            <person name="Wells L."/>
            <person name="Wang X."/>
            <person name="Webber J."/>
            <person name="Heerema R.J."/>
            <person name="Klein P."/>
            <person name="Conner P."/>
            <person name="Grauke L."/>
            <person name="Grimwood J."/>
            <person name="Schmutz J."/>
            <person name="Randall J.J."/>
        </authorList>
    </citation>
    <scope>NUCLEOTIDE SEQUENCE</scope>
    <source>
        <tissue evidence="11">Leaf</tissue>
    </source>
</reference>
<dbReference type="PROSITE" id="PS50821">
    <property type="entry name" value="PAZ"/>
    <property type="match status" value="1"/>
</dbReference>
<feature type="compositionally biased region" description="Gly residues" evidence="7">
    <location>
        <begin position="157"/>
        <end position="173"/>
    </location>
</feature>
<evidence type="ECO:0000313" key="12">
    <source>
        <dbReference type="Proteomes" id="UP000811609"/>
    </source>
</evidence>
<dbReference type="GO" id="GO:0006417">
    <property type="term" value="P:regulation of translation"/>
    <property type="evidence" value="ECO:0007669"/>
    <property type="project" value="UniProtKB-KW"/>
</dbReference>
<dbReference type="InterPro" id="IPR032474">
    <property type="entry name" value="Argonaute_N"/>
</dbReference>
<evidence type="ECO:0000256" key="1">
    <source>
        <dbReference type="ARBA" id="ARBA00008201"/>
    </source>
</evidence>
<protein>
    <recommendedName>
        <fullName evidence="13">Protein argonaute 2-like</fullName>
    </recommendedName>
</protein>
<keyword evidence="3" id="KW-0810">Translation regulation</keyword>
<keyword evidence="4" id="KW-0694">RNA-binding</keyword>
<feature type="domain" description="PAZ" evidence="8">
    <location>
        <begin position="587"/>
        <end position="702"/>
    </location>
</feature>
<evidence type="ECO:0000313" key="11">
    <source>
        <dbReference type="EMBL" id="KAG6695102.1"/>
    </source>
</evidence>
<feature type="compositionally biased region" description="Gly residues" evidence="7">
    <location>
        <begin position="90"/>
        <end position="106"/>
    </location>
</feature>
<dbReference type="EMBL" id="CM031817">
    <property type="protein sequence ID" value="KAG6641525.1"/>
    <property type="molecule type" value="Genomic_DNA"/>
</dbReference>
<dbReference type="InterPro" id="IPR014811">
    <property type="entry name" value="ArgoL1"/>
</dbReference>
<dbReference type="InterPro" id="IPR003165">
    <property type="entry name" value="Piwi"/>
</dbReference>
<feature type="region of interest" description="Disordered" evidence="7">
    <location>
        <begin position="361"/>
        <end position="382"/>
    </location>
</feature>
<dbReference type="Pfam" id="PF02170">
    <property type="entry name" value="PAZ"/>
    <property type="match status" value="1"/>
</dbReference>
<dbReference type="PROSITE" id="PS50822">
    <property type="entry name" value="PIWI"/>
    <property type="match status" value="1"/>
</dbReference>
<dbReference type="InterPro" id="IPR045246">
    <property type="entry name" value="Piwi_ago-like"/>
</dbReference>
<keyword evidence="12" id="KW-1185">Reference proteome</keyword>
<evidence type="ECO:0000256" key="6">
    <source>
        <dbReference type="ARBA" id="ARBA00023274"/>
    </source>
</evidence>
<evidence type="ECO:0000259" key="8">
    <source>
        <dbReference type="PROSITE" id="PS50821"/>
    </source>
</evidence>
<evidence type="ECO:0000256" key="7">
    <source>
        <dbReference type="SAM" id="MobiDB-lite"/>
    </source>
</evidence>
<dbReference type="GO" id="GO:1990904">
    <property type="term" value="C:ribonucleoprotein complex"/>
    <property type="evidence" value="ECO:0007669"/>
    <property type="project" value="UniProtKB-KW"/>
</dbReference>
<feature type="compositionally biased region" description="Polar residues" evidence="7">
    <location>
        <begin position="199"/>
        <end position="208"/>
    </location>
</feature>
<dbReference type="SMART" id="SM01163">
    <property type="entry name" value="DUF1785"/>
    <property type="match status" value="1"/>
</dbReference>
<dbReference type="PANTHER" id="PTHR22891">
    <property type="entry name" value="EUKARYOTIC TRANSLATION INITIATION FACTOR 2C"/>
    <property type="match status" value="1"/>
</dbReference>
<proteinExistence type="inferred from homology"/>
<dbReference type="GO" id="GO:0003723">
    <property type="term" value="F:RNA binding"/>
    <property type="evidence" value="ECO:0007669"/>
    <property type="project" value="UniProtKB-KW"/>
</dbReference>
<dbReference type="EMBL" id="CM031833">
    <property type="protein sequence ID" value="KAG6695102.1"/>
    <property type="molecule type" value="Genomic_DNA"/>
</dbReference>
<feature type="domain" description="Piwi" evidence="9">
    <location>
        <begin position="887"/>
        <end position="1186"/>
    </location>
</feature>
<dbReference type="Proteomes" id="UP000811609">
    <property type="component" value="Chromosome 9"/>
</dbReference>
<dbReference type="InterPro" id="IPR003100">
    <property type="entry name" value="PAZ_dom"/>
</dbReference>
<feature type="region of interest" description="Disordered" evidence="7">
    <location>
        <begin position="1"/>
        <end position="336"/>
    </location>
</feature>
<evidence type="ECO:0000256" key="3">
    <source>
        <dbReference type="ARBA" id="ARBA00022845"/>
    </source>
</evidence>
<dbReference type="SMART" id="SM00949">
    <property type="entry name" value="PAZ"/>
    <property type="match status" value="1"/>
</dbReference>
<organism evidence="10 12">
    <name type="scientific">Carya illinoinensis</name>
    <name type="common">Pecan</name>
    <dbReference type="NCBI Taxonomy" id="32201"/>
    <lineage>
        <taxon>Eukaryota</taxon>
        <taxon>Viridiplantae</taxon>
        <taxon>Streptophyta</taxon>
        <taxon>Embryophyta</taxon>
        <taxon>Tracheophyta</taxon>
        <taxon>Spermatophyta</taxon>
        <taxon>Magnoliopsida</taxon>
        <taxon>eudicotyledons</taxon>
        <taxon>Gunneridae</taxon>
        <taxon>Pentapetalae</taxon>
        <taxon>rosids</taxon>
        <taxon>fabids</taxon>
        <taxon>Fagales</taxon>
        <taxon>Juglandaceae</taxon>
        <taxon>Carya</taxon>
    </lineage>
</organism>
<comment type="caution">
    <text evidence="10">The sequence shown here is derived from an EMBL/GenBank/DDBJ whole genome shotgun (WGS) entry which is preliminary data.</text>
</comment>
<feature type="compositionally biased region" description="Basic and acidic residues" evidence="7">
    <location>
        <begin position="10"/>
        <end position="25"/>
    </location>
</feature>
<evidence type="ECO:0000256" key="2">
    <source>
        <dbReference type="ARBA" id="ARBA00022491"/>
    </source>
</evidence>
<dbReference type="Pfam" id="PF02171">
    <property type="entry name" value="Piwi"/>
    <property type="match status" value="1"/>
</dbReference>
<keyword evidence="5" id="KW-0943">RNA-mediated gene silencing</keyword>
<evidence type="ECO:0000256" key="5">
    <source>
        <dbReference type="ARBA" id="ARBA00023158"/>
    </source>
</evidence>
<feature type="compositionally biased region" description="Basic and acidic residues" evidence="7">
    <location>
        <begin position="174"/>
        <end position="195"/>
    </location>
</feature>